<evidence type="ECO:0000313" key="3">
    <source>
        <dbReference type="Proteomes" id="UP001281614"/>
    </source>
</evidence>
<reference evidence="2" key="1">
    <citation type="submission" date="2023-02" db="EMBL/GenBank/DDBJ databases">
        <title>Colletotrichum kahawae CIFC_Que2 genome sequencing and assembly.</title>
        <authorList>
            <person name="Baroncelli R."/>
        </authorList>
    </citation>
    <scope>NUCLEOTIDE SEQUENCE</scope>
    <source>
        <strain evidence="2">CIFC_Que2</strain>
    </source>
</reference>
<feature type="compositionally biased region" description="Basic and acidic residues" evidence="1">
    <location>
        <begin position="41"/>
        <end position="50"/>
    </location>
</feature>
<proteinExistence type="predicted"/>
<accession>A0AAD9YRN4</accession>
<protein>
    <submittedName>
        <fullName evidence="2">Uncharacterized protein</fullName>
    </submittedName>
</protein>
<dbReference type="EMBL" id="VYYT01000024">
    <property type="protein sequence ID" value="KAK2776880.1"/>
    <property type="molecule type" value="Genomic_DNA"/>
</dbReference>
<comment type="caution">
    <text evidence="2">The sequence shown here is derived from an EMBL/GenBank/DDBJ whole genome shotgun (WGS) entry which is preliminary data.</text>
</comment>
<keyword evidence="3" id="KW-1185">Reference proteome</keyword>
<gene>
    <name evidence="2" type="ORF">CKAH01_03372</name>
</gene>
<feature type="region of interest" description="Disordered" evidence="1">
    <location>
        <begin position="90"/>
        <end position="131"/>
    </location>
</feature>
<evidence type="ECO:0000256" key="1">
    <source>
        <dbReference type="SAM" id="MobiDB-lite"/>
    </source>
</evidence>
<evidence type="ECO:0000313" key="2">
    <source>
        <dbReference type="EMBL" id="KAK2776880.1"/>
    </source>
</evidence>
<name>A0AAD9YRN4_COLKA</name>
<feature type="region of interest" description="Disordered" evidence="1">
    <location>
        <begin position="1"/>
        <end position="22"/>
    </location>
</feature>
<feature type="region of interest" description="Disordered" evidence="1">
    <location>
        <begin position="41"/>
        <end position="73"/>
    </location>
</feature>
<feature type="compositionally biased region" description="Basic and acidic residues" evidence="1">
    <location>
        <begin position="61"/>
        <end position="71"/>
    </location>
</feature>
<dbReference type="AlphaFoldDB" id="A0AAD9YRN4"/>
<dbReference type="Proteomes" id="UP001281614">
    <property type="component" value="Unassembled WGS sequence"/>
</dbReference>
<feature type="compositionally biased region" description="Basic and acidic residues" evidence="1">
    <location>
        <begin position="1"/>
        <end position="10"/>
    </location>
</feature>
<sequence length="131" mass="13871">MGESGVERAYEAYPTQARAPSVPRFERVPILQHVKVDKCDNASVEADKVGKQPLPGSDGRIGTRETQDSGDAKQQLLAVLAESAQDNDATFSADVKQRDTSLDATNAAGAGHPEVEDQGQDLGPPTVGTLR</sequence>
<organism evidence="2 3">
    <name type="scientific">Colletotrichum kahawae</name>
    <name type="common">Coffee berry disease fungus</name>
    <dbReference type="NCBI Taxonomy" id="34407"/>
    <lineage>
        <taxon>Eukaryota</taxon>
        <taxon>Fungi</taxon>
        <taxon>Dikarya</taxon>
        <taxon>Ascomycota</taxon>
        <taxon>Pezizomycotina</taxon>
        <taxon>Sordariomycetes</taxon>
        <taxon>Hypocreomycetidae</taxon>
        <taxon>Glomerellales</taxon>
        <taxon>Glomerellaceae</taxon>
        <taxon>Colletotrichum</taxon>
        <taxon>Colletotrichum gloeosporioides species complex</taxon>
    </lineage>
</organism>